<feature type="domain" description="Guanylate cyclase" evidence="3">
    <location>
        <begin position="1250"/>
        <end position="1379"/>
    </location>
</feature>
<keyword evidence="2" id="KW-1133">Transmembrane helix</keyword>
<evidence type="ECO:0000256" key="2">
    <source>
        <dbReference type="SAM" id="Phobius"/>
    </source>
</evidence>
<evidence type="ECO:0000259" key="3">
    <source>
        <dbReference type="PROSITE" id="PS50125"/>
    </source>
</evidence>
<protein>
    <submittedName>
        <fullName evidence="4">Adenylate and Guanylate cyclase catalytic domain</fullName>
    </submittedName>
</protein>
<reference evidence="4" key="1">
    <citation type="submission" date="2021-05" db="EMBL/GenBank/DDBJ databases">
        <title>A free-living protist that lacks canonical eukaryotic 1 DNA replication and segregation systems.</title>
        <authorList>
            <person name="Salas-Leiva D.E."/>
            <person name="Tromer E.C."/>
            <person name="Curtis B.A."/>
            <person name="Jerlstrom-Hultqvist J."/>
            <person name="Kolisko M."/>
            <person name="Yi Z."/>
            <person name="Salas-Leiva J.S."/>
            <person name="Gallot-Lavallee L."/>
            <person name="Kops G.J.P.L."/>
            <person name="Archibald J.M."/>
            <person name="Simpson A.G.B."/>
            <person name="Roger A.J."/>
        </authorList>
    </citation>
    <scope>NUCLEOTIDE SEQUENCE</scope>
    <source>
        <strain evidence="4">BICM</strain>
    </source>
</reference>
<gene>
    <name evidence="4" type="ORF">J8273_4916</name>
</gene>
<dbReference type="CDD" id="cd07302">
    <property type="entry name" value="CHD"/>
    <property type="match status" value="1"/>
</dbReference>
<dbReference type="GO" id="GO:0019934">
    <property type="term" value="P:cGMP-mediated signaling"/>
    <property type="evidence" value="ECO:0007669"/>
    <property type="project" value="TreeGrafter"/>
</dbReference>
<feature type="transmembrane region" description="Helical" evidence="2">
    <location>
        <begin position="163"/>
        <end position="192"/>
    </location>
</feature>
<keyword evidence="5" id="KW-1185">Reference proteome</keyword>
<dbReference type="SMART" id="SM00044">
    <property type="entry name" value="CYCc"/>
    <property type="match status" value="1"/>
</dbReference>
<dbReference type="Gene3D" id="3.30.70.1230">
    <property type="entry name" value="Nucleotide cyclase"/>
    <property type="match status" value="2"/>
</dbReference>
<evidence type="ECO:0000313" key="4">
    <source>
        <dbReference type="EMBL" id="KAG9393617.1"/>
    </source>
</evidence>
<dbReference type="SUPFAM" id="SSF55073">
    <property type="entry name" value="Nucleotide cyclase"/>
    <property type="match status" value="2"/>
</dbReference>
<feature type="compositionally biased region" description="Low complexity" evidence="1">
    <location>
        <begin position="779"/>
        <end position="798"/>
    </location>
</feature>
<accession>A0A8J6B633</accession>
<evidence type="ECO:0000313" key="5">
    <source>
        <dbReference type="Proteomes" id="UP000717585"/>
    </source>
</evidence>
<feature type="transmembrane region" description="Helical" evidence="2">
    <location>
        <begin position="1027"/>
        <end position="1046"/>
    </location>
</feature>
<dbReference type="Pfam" id="PF00211">
    <property type="entry name" value="Guanylate_cyc"/>
    <property type="match status" value="1"/>
</dbReference>
<dbReference type="InterPro" id="IPR029787">
    <property type="entry name" value="Nucleotide_cyclase"/>
</dbReference>
<dbReference type="PROSITE" id="PS50125">
    <property type="entry name" value="GUANYLATE_CYCLASE_2"/>
    <property type="match status" value="1"/>
</dbReference>
<feature type="region of interest" description="Disordered" evidence="1">
    <location>
        <begin position="778"/>
        <end position="817"/>
    </location>
</feature>
<feature type="transmembrane region" description="Helical" evidence="2">
    <location>
        <begin position="138"/>
        <end position="157"/>
    </location>
</feature>
<name>A0A8J6B633_9EUKA</name>
<comment type="caution">
    <text evidence="4">The sequence shown here is derived from an EMBL/GenBank/DDBJ whole genome shotgun (WGS) entry which is preliminary data.</text>
</comment>
<dbReference type="PANTHER" id="PTHR45655:SF13">
    <property type="entry name" value="SOLUBLE GUANYLATE CYCLASE GCY-32-RELATED"/>
    <property type="match status" value="1"/>
</dbReference>
<feature type="region of interest" description="Disordered" evidence="1">
    <location>
        <begin position="650"/>
        <end position="685"/>
    </location>
</feature>
<proteinExistence type="predicted"/>
<dbReference type="PANTHER" id="PTHR45655">
    <property type="entry name" value="GUANYLATE CYCLASE SOLUBLE SUBUNIT BETA-2"/>
    <property type="match status" value="1"/>
</dbReference>
<keyword evidence="2" id="KW-0472">Membrane</keyword>
<feature type="transmembrane region" description="Helical" evidence="2">
    <location>
        <begin position="983"/>
        <end position="1007"/>
    </location>
</feature>
<dbReference type="GO" id="GO:0008074">
    <property type="term" value="C:guanylate cyclase complex, soluble"/>
    <property type="evidence" value="ECO:0007669"/>
    <property type="project" value="TreeGrafter"/>
</dbReference>
<feature type="transmembrane region" description="Helical" evidence="2">
    <location>
        <begin position="249"/>
        <end position="270"/>
    </location>
</feature>
<feature type="region of interest" description="Disordered" evidence="1">
    <location>
        <begin position="1"/>
        <end position="37"/>
    </location>
</feature>
<keyword evidence="2" id="KW-0812">Transmembrane</keyword>
<dbReference type="EMBL" id="JAHDYR010000022">
    <property type="protein sequence ID" value="KAG9393617.1"/>
    <property type="molecule type" value="Genomic_DNA"/>
</dbReference>
<evidence type="ECO:0000256" key="1">
    <source>
        <dbReference type="SAM" id="MobiDB-lite"/>
    </source>
</evidence>
<dbReference type="GO" id="GO:0004383">
    <property type="term" value="F:guanylate cyclase activity"/>
    <property type="evidence" value="ECO:0007669"/>
    <property type="project" value="TreeGrafter"/>
</dbReference>
<feature type="transmembrane region" description="Helical" evidence="2">
    <location>
        <begin position="106"/>
        <end position="126"/>
    </location>
</feature>
<organism evidence="4 5">
    <name type="scientific">Carpediemonas membranifera</name>
    <dbReference type="NCBI Taxonomy" id="201153"/>
    <lineage>
        <taxon>Eukaryota</taxon>
        <taxon>Metamonada</taxon>
        <taxon>Carpediemonas-like organisms</taxon>
        <taxon>Carpediemonas</taxon>
    </lineage>
</organism>
<sequence>MKRTHRASVSFSDRSTPVPSSVADNGFTRDESTSSPLSTSHIAALSPMVSLKGTFSQDGLTHGLEVLVDTVQRHRSRNPRVTFFRLHICDPIISRAYLWRWGSPPFWRLVIGLYSISLLHLIYLRFLSDFTDVYYPPWILSVAHVPIILICHLLLLFPTLRKAMGPIVLSVSCIAYLMTTLTNIVLAGAGYLPLMSVPLHIIDLMFYSLTMAVPFAPLFIANILMLLLISVVHSITATHGSNWPTLVSFFSTGAVLTMFQAMALAVTYSVERRKKLSFINESLAADLGDITSNILRSLVPFHSTTQIIEGKTSEHHEDAAVGVIRLHVDQTSKAHMLVSFLQAAFVALDELALEMEVEKVNTFGTTYMVAAVGADALFKVSSFIMVSAQLLTDTSDASWSASAASGHMQLGAVGHTAMHVEVLGPAVSIAMILLSHAKPGTLATAGELCSALCSATPMGKIEGHSQHRDVEWVERLPLPVVRHRLAEVVSRNAKLGRVVEEIASNRPLAVEDTVAVLEARTPPTDLHSVASELTRDTDTPVTGALMLPIPRPENVAVSFDGLGQDHSSSAAATTVTASASLPLSAIRLAVDDSTDPEIASETETRLTMGSETAANDVLGFSLSNLTPFSHLGEIPAGRRRLTAERVEVEAGTIDSDMASESPVSVDFSPTESSGSESDNEDTCDMPRNGLNTVRFNIASSLHLDMTELVDSETISRHSNPSTFSPRAPDGDDMPRRRSQSVKILSTDSALPDLTKAGSLDPSTRLVTIAPPFDRRLHQSSSLTSTLSTTVSDSTGLTTQDTSESIAPLPRPHPLPPMMSTTALGMQNLNLIGLTSSESIQRAESQILSYSTSSTAVDQPLTARIGVVANLAYTGKGRDFDHAQMPLNQGMSSAAIVSAVTSTEELTGATSMARVSGLTTSAFDHRIVLSTRTLSSDARLFRSTPRVVLRHAIGWLLHGLPLTRPAQDYERYWNKSADSSRHTIVGACGFSFILLAVHSIIALCIPLLQFAELEDSRPHAFVPTVPYLLQLAGGSVIIAELAVKMAFHDLGSRLSGRSKHALSSLFILVNVSLLNLFMDTLYAQYFFTIRYLDDDVHLTPLCIYITAALLYLQYSSIMPIHGRSFLRLTLLVNAAAFIIILILLILFGLTPLANHWHMFPLIAFVPILSGLSRNTGDLGHAFRLLHLKRQTRINTIICAMLPSHLIDRVFLPETDSSSTPMRLHRHSTLSTLVAQPKSPLALAFDSVSSCSVTVIDFVNFSERIDTTKVGDRSFNFLNYVVDLADQRALEFGLAKIKTMGDRLMYVSGLFDGATNHALLSCRAAIAILRDIEAFNAIDPAVTLSARAGIGSGAACGSVFGSYRFSYDVLGPAVMRAVENETRCDPGSVFVSEETAVQLGSRFNLRKVGNGFTLSL</sequence>
<feature type="compositionally biased region" description="Polar residues" evidence="1">
    <location>
        <begin position="667"/>
        <end position="676"/>
    </location>
</feature>
<dbReference type="Proteomes" id="UP000717585">
    <property type="component" value="Unassembled WGS sequence"/>
</dbReference>
<feature type="compositionally biased region" description="Polar residues" evidence="1">
    <location>
        <begin position="7"/>
        <end position="23"/>
    </location>
</feature>
<feature type="transmembrane region" description="Helical" evidence="2">
    <location>
        <begin position="1125"/>
        <end position="1148"/>
    </location>
</feature>
<feature type="region of interest" description="Disordered" evidence="1">
    <location>
        <begin position="712"/>
        <end position="739"/>
    </location>
</feature>
<feature type="transmembrane region" description="Helical" evidence="2">
    <location>
        <begin position="1097"/>
        <end position="1113"/>
    </location>
</feature>
<feature type="transmembrane region" description="Helical" evidence="2">
    <location>
        <begin position="204"/>
        <end position="229"/>
    </location>
</feature>
<dbReference type="GO" id="GO:0070482">
    <property type="term" value="P:response to oxygen levels"/>
    <property type="evidence" value="ECO:0007669"/>
    <property type="project" value="TreeGrafter"/>
</dbReference>
<dbReference type="OrthoDB" id="60033at2759"/>
<dbReference type="InterPro" id="IPR001054">
    <property type="entry name" value="A/G_cyclase"/>
</dbReference>
<feature type="transmembrane region" description="Helical" evidence="2">
    <location>
        <begin position="1058"/>
        <end position="1077"/>
    </location>
</feature>